<dbReference type="Proteomes" id="UP000679691">
    <property type="component" value="Unassembled WGS sequence"/>
</dbReference>
<protein>
    <recommendedName>
        <fullName evidence="4">DUF3575 domain-containing protein</fullName>
    </recommendedName>
</protein>
<proteinExistence type="predicted"/>
<sequence>MKKTYWLVTFIIFLCCFSQVAKAQLTNTHAIGVRFGAAQGISYRYTLAEDRALTGLLSVQSNHASRRFRVVGLYEFYKPLGGDFSWYYGFGGSVGSYKSKAYTSKDGSQVAPYSEALVSLDGILGISYDVPDVPLVISLDVKPYLDFIQSSTIKLIDPIGFTVRYKF</sequence>
<organism evidence="2 3">
    <name type="scientific">Rhinopithecimicrobium faecis</name>
    <dbReference type="NCBI Taxonomy" id="2820698"/>
    <lineage>
        <taxon>Bacteria</taxon>
        <taxon>Pseudomonadati</taxon>
        <taxon>Bacteroidota</taxon>
        <taxon>Sphingobacteriia</taxon>
        <taxon>Sphingobacteriales</taxon>
        <taxon>Sphingobacteriaceae</taxon>
        <taxon>Rhinopithecimicrobium</taxon>
    </lineage>
</organism>
<accession>A0A8T4HCE5</accession>
<gene>
    <name evidence="2" type="ORF">J5U18_10270</name>
</gene>
<evidence type="ECO:0000256" key="1">
    <source>
        <dbReference type="SAM" id="SignalP"/>
    </source>
</evidence>
<evidence type="ECO:0008006" key="4">
    <source>
        <dbReference type="Google" id="ProtNLM"/>
    </source>
</evidence>
<keyword evidence="1" id="KW-0732">Signal</keyword>
<dbReference type="EMBL" id="JAGKSB010000011">
    <property type="protein sequence ID" value="MBP3943945.1"/>
    <property type="molecule type" value="Genomic_DNA"/>
</dbReference>
<evidence type="ECO:0000313" key="2">
    <source>
        <dbReference type="EMBL" id="MBP3943945.1"/>
    </source>
</evidence>
<comment type="caution">
    <text evidence="2">The sequence shown here is derived from an EMBL/GenBank/DDBJ whole genome shotgun (WGS) entry which is preliminary data.</text>
</comment>
<keyword evidence="3" id="KW-1185">Reference proteome</keyword>
<dbReference type="AlphaFoldDB" id="A0A8T4HCE5"/>
<reference evidence="2" key="1">
    <citation type="submission" date="2021-03" db="EMBL/GenBank/DDBJ databases">
        <authorList>
            <person name="Lu T."/>
            <person name="Wang Q."/>
            <person name="Han X."/>
        </authorList>
    </citation>
    <scope>NUCLEOTIDE SEQUENCE</scope>
    <source>
        <strain evidence="2">WQ 2009</strain>
    </source>
</reference>
<name>A0A8T4HCE5_9SPHI</name>
<feature type="signal peptide" evidence="1">
    <location>
        <begin position="1"/>
        <end position="23"/>
    </location>
</feature>
<feature type="chain" id="PRO_5035877264" description="DUF3575 domain-containing protein" evidence="1">
    <location>
        <begin position="24"/>
        <end position="167"/>
    </location>
</feature>
<evidence type="ECO:0000313" key="3">
    <source>
        <dbReference type="Proteomes" id="UP000679691"/>
    </source>
</evidence>
<dbReference type="RefSeq" id="WP_353547449.1">
    <property type="nucleotide sequence ID" value="NZ_JAGKSB010000011.1"/>
</dbReference>